<organism evidence="1">
    <name type="scientific">bioreactor metagenome</name>
    <dbReference type="NCBI Taxonomy" id="1076179"/>
    <lineage>
        <taxon>unclassified sequences</taxon>
        <taxon>metagenomes</taxon>
        <taxon>ecological metagenomes</taxon>
    </lineage>
</organism>
<protein>
    <submittedName>
        <fullName evidence="1">Uncharacterized protein</fullName>
    </submittedName>
</protein>
<sequence>MHAGHGAVAGVHAFDFAGDQAVGHVVQAGASVLLGDGGAEQAQFAHLAEDGGVGLFMAELLQHARSQLVLAVGRSGVTDGALVVGELLFDQEGIVPLEACVGHGVSCARK</sequence>
<dbReference type="AlphaFoldDB" id="A0A645EIX2"/>
<gene>
    <name evidence="1" type="ORF">SDC9_148428</name>
</gene>
<name>A0A645EIX2_9ZZZZ</name>
<proteinExistence type="predicted"/>
<evidence type="ECO:0000313" key="1">
    <source>
        <dbReference type="EMBL" id="MPN01222.1"/>
    </source>
</evidence>
<dbReference type="EMBL" id="VSSQ01047245">
    <property type="protein sequence ID" value="MPN01222.1"/>
    <property type="molecule type" value="Genomic_DNA"/>
</dbReference>
<accession>A0A645EIX2</accession>
<reference evidence="1" key="1">
    <citation type="submission" date="2019-08" db="EMBL/GenBank/DDBJ databases">
        <authorList>
            <person name="Kucharzyk K."/>
            <person name="Murdoch R.W."/>
            <person name="Higgins S."/>
            <person name="Loffler F."/>
        </authorList>
    </citation>
    <scope>NUCLEOTIDE SEQUENCE</scope>
</reference>
<comment type="caution">
    <text evidence="1">The sequence shown here is derived from an EMBL/GenBank/DDBJ whole genome shotgun (WGS) entry which is preliminary data.</text>
</comment>